<keyword evidence="1" id="KW-1133">Transmembrane helix</keyword>
<reference evidence="4" key="1">
    <citation type="submission" date="2015-10" db="EMBL/GenBank/DDBJ databases">
        <authorList>
            <person name="Gilbert D.G."/>
        </authorList>
    </citation>
    <scope>NUCLEOTIDE SEQUENCE</scope>
    <source>
        <strain evidence="4">Phyl III-seqv23</strain>
    </source>
</reference>
<feature type="transmembrane region" description="Helical" evidence="1">
    <location>
        <begin position="420"/>
        <end position="452"/>
    </location>
</feature>
<proteinExistence type="predicted"/>
<sequence length="652" mass="69771">MIGMTTKLAALELLRKRLLSSADANLQSLGHLIDTHPEFCRMGALGTALGDFSPVRLPADAPLGSSGANPYVELWKLVFNVFGGDGTTTNPGLKPVLDKIRTLLDKLDTIAAAEDLDALKAMSGEVDTLNQIATDLNAILVAIKGDGTLANLGIVPRVVDLIGAHAQPAMVRPRVGGGVGFPPRFWTVRDFLSKRRTGKFARQLWDSAQTSGDDRFRAYALGWLSSWSLSAGGASAVASIVGAPYRNQWWRSRFVGNYIDLWSYGYAKVGPRPKPYTDWPNLCAQELHKTVELPGAGFDPVQMMKDLHLGNALGTALPAEFTAWWLNAYETVYGDLGTNRPQMDADKLNDAYAMAWLVLWFQTSRESLGCNAVAPVAPTNCGGAPPWSNPVVPGDAGAGVGGPPPPEIDKKVKPGNVVCAIILAILGIVAFCFGGWVAGGAAIAGAIALAATAGTIDWDKFRCSLVWYRVYMYNGLRALHDVMSLGGLVHPYTPELSADDTAVQLLSSMPTHIRTGDHIVMSRPGQERYPVVPWDGSGFTWFEDATGALEAPMRVAALAAAYPSGFLDDPANPLGSRSTFDAAPWPFATQGAGMQTPAGFINTVDAMLGWLAAPTGTPLPEHDLDGDRGLGHQNWHFINDDWTNPVNIEPSA</sequence>
<evidence type="ECO:0000313" key="3">
    <source>
        <dbReference type="EMBL" id="CUV17195.1"/>
    </source>
</evidence>
<evidence type="ECO:0000313" key="4">
    <source>
        <dbReference type="EMBL" id="CUV27437.1"/>
    </source>
</evidence>
<reference evidence="2" key="2">
    <citation type="submission" date="2018-01" db="EMBL/GenBank/DDBJ databases">
        <title>Ralstonia pseudosolanacearum P824 infects blueberry.</title>
        <authorList>
            <person name="Bocsanczy A.M."/>
            <person name="Norman D.J."/>
        </authorList>
    </citation>
    <scope>NUCLEOTIDE SEQUENCE</scope>
    <source>
        <strain evidence="2">P824</strain>
    </source>
</reference>
<gene>
    <name evidence="3" type="ORF">PSS4_v1_280008</name>
    <name evidence="2" type="ORF">RSP824_19655</name>
    <name evidence="4" type="ORF">RUN1985_v1_70151</name>
</gene>
<dbReference type="Proteomes" id="UP000262427">
    <property type="component" value="Chromosome MP"/>
</dbReference>
<dbReference type="EMBL" id="LN899821">
    <property type="protein sequence ID" value="CUV17195.1"/>
    <property type="molecule type" value="Genomic_DNA"/>
</dbReference>
<evidence type="ECO:0000256" key="1">
    <source>
        <dbReference type="SAM" id="Phobius"/>
    </source>
</evidence>
<keyword evidence="1 4" id="KW-0812">Transmembrane</keyword>
<dbReference type="EMBL" id="LN899824">
    <property type="protein sequence ID" value="CUV27437.1"/>
    <property type="molecule type" value="Genomic_DNA"/>
</dbReference>
<dbReference type="AlphaFoldDB" id="A0A0S4UYL5"/>
<organism evidence="4">
    <name type="scientific">Ralstonia solanacearum</name>
    <name type="common">Pseudomonas solanacearum</name>
    <dbReference type="NCBI Taxonomy" id="305"/>
    <lineage>
        <taxon>Bacteria</taxon>
        <taxon>Pseudomonadati</taxon>
        <taxon>Pseudomonadota</taxon>
        <taxon>Betaproteobacteria</taxon>
        <taxon>Burkholderiales</taxon>
        <taxon>Burkholderiaceae</taxon>
        <taxon>Ralstonia</taxon>
        <taxon>Ralstonia solanacearum species complex</taxon>
    </lineage>
</organism>
<dbReference type="EMBL" id="CP025742">
    <property type="protein sequence ID" value="AYA48668.1"/>
    <property type="molecule type" value="Genomic_DNA"/>
</dbReference>
<protein>
    <submittedName>
        <fullName evidence="4">Putative transmembrane protein</fullName>
    </submittedName>
</protein>
<reference evidence="5" key="3">
    <citation type="submission" date="2018-01" db="EMBL/GenBank/DDBJ databases">
        <title>Raltonia solanacearum P824 infects blueberry.</title>
        <authorList>
            <person name="Bocsanczy A.M."/>
            <person name="Norman D.J."/>
        </authorList>
    </citation>
    <scope>NUCLEOTIDE SEQUENCE [LARGE SCALE GENOMIC DNA]</scope>
    <source>
        <strain evidence="5">P824</strain>
    </source>
</reference>
<name>A0A0S4UYL5_RALSL</name>
<keyword evidence="1" id="KW-0472">Membrane</keyword>
<accession>A0A0S4UYL5</accession>
<evidence type="ECO:0000313" key="2">
    <source>
        <dbReference type="EMBL" id="AYA48668.1"/>
    </source>
</evidence>
<evidence type="ECO:0000313" key="5">
    <source>
        <dbReference type="Proteomes" id="UP000262427"/>
    </source>
</evidence>